<dbReference type="GO" id="GO:0003676">
    <property type="term" value="F:nucleic acid binding"/>
    <property type="evidence" value="ECO:0007669"/>
    <property type="project" value="InterPro"/>
</dbReference>
<dbReference type="GO" id="GO:0071897">
    <property type="term" value="P:DNA biosynthetic process"/>
    <property type="evidence" value="ECO:0007669"/>
    <property type="project" value="UniProtKB-ARBA"/>
</dbReference>
<dbReference type="OrthoDB" id="7700894at2759"/>
<dbReference type="RefSeq" id="XP_024871693.1">
    <property type="nucleotide sequence ID" value="XM_025015925.1"/>
</dbReference>
<dbReference type="Pfam" id="PF05380">
    <property type="entry name" value="Peptidase_A17"/>
    <property type="match status" value="1"/>
</dbReference>
<proteinExistence type="predicted"/>
<evidence type="ECO:0000313" key="5">
    <source>
        <dbReference type="Proteomes" id="UP000504618"/>
    </source>
</evidence>
<dbReference type="PANTHER" id="PTHR47331:SF5">
    <property type="entry name" value="RIBONUCLEASE H"/>
    <property type="match status" value="1"/>
</dbReference>
<evidence type="ECO:0000256" key="2">
    <source>
        <dbReference type="SAM" id="MobiDB-lite"/>
    </source>
</evidence>
<accession>A0A6J1PQW1</accession>
<name>A0A6J1PQW1_9HYME</name>
<dbReference type="InterPro" id="IPR036397">
    <property type="entry name" value="RNaseH_sf"/>
</dbReference>
<dbReference type="CDD" id="cd00303">
    <property type="entry name" value="retropepsin_like"/>
    <property type="match status" value="1"/>
</dbReference>
<evidence type="ECO:0000259" key="4">
    <source>
        <dbReference type="Pfam" id="PF18701"/>
    </source>
</evidence>
<dbReference type="Pfam" id="PF18701">
    <property type="entry name" value="DUF5641"/>
    <property type="match status" value="1"/>
</dbReference>
<feature type="region of interest" description="Disordered" evidence="2">
    <location>
        <begin position="309"/>
        <end position="332"/>
    </location>
</feature>
<dbReference type="CDD" id="cd01644">
    <property type="entry name" value="RT_pepA17"/>
    <property type="match status" value="1"/>
</dbReference>
<dbReference type="SUPFAM" id="SSF56672">
    <property type="entry name" value="DNA/RNA polymerases"/>
    <property type="match status" value="1"/>
</dbReference>
<dbReference type="Proteomes" id="UP000504618">
    <property type="component" value="Unplaced"/>
</dbReference>
<dbReference type="PANTHER" id="PTHR47331">
    <property type="entry name" value="PHD-TYPE DOMAIN-CONTAINING PROTEIN"/>
    <property type="match status" value="1"/>
</dbReference>
<protein>
    <submittedName>
        <fullName evidence="6">Uncharacterized protein LOC112454487</fullName>
    </submittedName>
</protein>
<dbReference type="GeneID" id="112454487"/>
<organism evidence="5 6">
    <name type="scientific">Temnothorax curvispinosus</name>
    <dbReference type="NCBI Taxonomy" id="300111"/>
    <lineage>
        <taxon>Eukaryota</taxon>
        <taxon>Metazoa</taxon>
        <taxon>Ecdysozoa</taxon>
        <taxon>Arthropoda</taxon>
        <taxon>Hexapoda</taxon>
        <taxon>Insecta</taxon>
        <taxon>Pterygota</taxon>
        <taxon>Neoptera</taxon>
        <taxon>Endopterygota</taxon>
        <taxon>Hymenoptera</taxon>
        <taxon>Apocrita</taxon>
        <taxon>Aculeata</taxon>
        <taxon>Formicoidea</taxon>
        <taxon>Formicidae</taxon>
        <taxon>Myrmicinae</taxon>
        <taxon>Temnothorax</taxon>
    </lineage>
</organism>
<dbReference type="Gene3D" id="3.30.420.10">
    <property type="entry name" value="Ribonuclease H-like superfamily/Ribonuclease H"/>
    <property type="match status" value="1"/>
</dbReference>
<evidence type="ECO:0000313" key="6">
    <source>
        <dbReference type="RefSeq" id="XP_024871693.1"/>
    </source>
</evidence>
<gene>
    <name evidence="6" type="primary">LOC112454487</name>
</gene>
<keyword evidence="1" id="KW-0175">Coiled coil</keyword>
<reference evidence="6" key="1">
    <citation type="submission" date="2025-08" db="UniProtKB">
        <authorList>
            <consortium name="RefSeq"/>
        </authorList>
    </citation>
    <scope>IDENTIFICATION</scope>
    <source>
        <tissue evidence="6">Whole body</tissue>
    </source>
</reference>
<sequence>MSQEVEGIVRSQNELYGRISRAYENFKKSGPTKITLGLAEARLQALEANWAKFEAQNDQLLQQSQEALDKLDYRKQDLPGVAEEAFLQQKGAFLDAIRILKAKEKSAAETAGAAGTAESTPRTTLTRIQLPHFSGKYEDWPSFRDLFLSIIGKDSDTTKVEKLHYLKSCLKGEADLLIRNVPTTGENYERARKTLSAYYENKRLLVRAYLANFIALPKMKGESAVELRKIFHSIKATVSSLDSIGRAISRSEDLFVYLAVELLDPQSRREWENSISAASEPPSYGLLEQFLDRRLYTLESMLPVKADGAANKASDGTQKSTRSHLARKQDGKGEAKRGRCSLCQKEHILMFCDDYKKKTAVERKQYVDDNGLCVNCLGKHKLDDCAVKKNCYACGARHHSSLHDACRELGVAKTSHVATDSPVKTVAVLLATARVRVADRHSAWHTARALIDQGSESSMISERLAQQLRLPRFPVVVNVFGIRGLQSGVARGRVAMTLSSRSEGRAFTISALVFPRLTVYAGGIEAGAATWPHLRGLELADPEFCSSDPIDVLLGADIYASILRAGLRKGGPREPVAQNTTLGWILSGVIADSVSGHVAYAHQCRIEEDLVSVVRRFWEQEEGPSSAVTLSKEEAECEEHFVRTHSRRPDGRYVVRLPLISPLPDLSETRRVAERVLRSMESRFARDADLQAAYVDFMKQYAELGHMVPVRGDDLISARVCYLPHHGVLRETSSTTKLRVVFNGSATVPSGDSLNQRLMVGPNLLPALTDVLLRWRRHRFVFATDIEKMYRQIDVHREDVDLQRILWRFDPREPILEYWLTTVTYGLACSPHQAIRTTHQLAEDEKHRFPEGASVLKEDTYMDDVISGAKTLAAALEKRRQLERICMAGGFPLKKWSANDETLLEDVPVEDRLLKEPRGWQPGESHLTLGLRWHPHDDQFSYTTQLIRTETFTKRTVLSLTARLFDPLGWLAPATVRAKILFQSTWLLGIEWDEPLPEEDVQNWRAFQSDLPSLEAIRVPRWLTSGDEGCRLELHGFADASERAYAAVIYLRVERGDGEVKVRLLEAKTKVAPLKQVTLPRLELSAATLLVRRVAHVQRVLEARNVPSHLWSDAKVVLGWIRGHLSAWKTYVANRVSEIQTTLPDAIWHHVPGRENPADCASRGISSAELVNHPLWWRGPSWLRTESSPWTALPETELPASLPDRRTAVHATATSAEKIDEPSELTGCSSLTRLLRRTAWCRRWLRRLPRQRTVADSQINFKATLVLRFSELDDARRGWIRVMQEAAFSEELRAISKGEQLPARSSLAKLNPLRDEQAILRVGGRLRHALLAPDAKHPMILPSESHFTRLVIEAHHRRTLHGGVQMTLSFIRQEFWIPRGRSLVKGCIHRCLICLRWRAALPQPLMGDLPPPKMSDYSAEAFLAALRRFVARRGLCRALYSDCGTNFVGADAQLKALFSASKADESQHASQRRAYSGETKLTYEEMTTVLAQVEACLNSRPLQALSDDPEDLTALTPGHFLIGSALNAVPEPSLAEESTSRLSRWQLLQRIRDQFWDRWSKEYLHTLAHRPKWVKASEEIQVGRLCLLRSETTPPTKWPLARIEELHPGGDGHIRVVSVRTATSRFTRPVSKLVLLPVSAAPEDDVR</sequence>
<dbReference type="InterPro" id="IPR040676">
    <property type="entry name" value="DUF5641"/>
</dbReference>
<dbReference type="InterPro" id="IPR008042">
    <property type="entry name" value="Retrotrans_Pao"/>
</dbReference>
<dbReference type="Pfam" id="PF17921">
    <property type="entry name" value="Integrase_H2C2"/>
    <property type="match status" value="1"/>
</dbReference>
<keyword evidence="5" id="KW-1185">Reference proteome</keyword>
<evidence type="ECO:0000259" key="3">
    <source>
        <dbReference type="Pfam" id="PF17921"/>
    </source>
</evidence>
<dbReference type="InterPro" id="IPR041588">
    <property type="entry name" value="Integrase_H2C2"/>
</dbReference>
<dbReference type="Pfam" id="PF03564">
    <property type="entry name" value="DUF1759"/>
    <property type="match status" value="1"/>
</dbReference>
<dbReference type="InterPro" id="IPR005312">
    <property type="entry name" value="DUF1759"/>
</dbReference>
<feature type="domain" description="DUF5641" evidence="4">
    <location>
        <begin position="1543"/>
        <end position="1636"/>
    </location>
</feature>
<feature type="coiled-coil region" evidence="1">
    <location>
        <begin position="36"/>
        <end position="63"/>
    </location>
</feature>
<dbReference type="InterPro" id="IPR043502">
    <property type="entry name" value="DNA/RNA_pol_sf"/>
</dbReference>
<feature type="domain" description="Integrase zinc-binding" evidence="3">
    <location>
        <begin position="1347"/>
        <end position="1398"/>
    </location>
</feature>
<evidence type="ECO:0000256" key="1">
    <source>
        <dbReference type="SAM" id="Coils"/>
    </source>
</evidence>